<protein>
    <submittedName>
        <fullName evidence="2">Uncharacterized protein</fullName>
    </submittedName>
</protein>
<dbReference type="OrthoDB" id="188735at2"/>
<evidence type="ECO:0000313" key="3">
    <source>
        <dbReference type="Proteomes" id="UP000334923"/>
    </source>
</evidence>
<reference evidence="2 3" key="1">
    <citation type="submission" date="2019-09" db="EMBL/GenBank/DDBJ databases">
        <authorList>
            <person name="Cremers G."/>
        </authorList>
    </citation>
    <scope>NUCLEOTIDE SEQUENCE [LARGE SCALE GENOMIC DNA]</scope>
    <source>
        <strain evidence="2">4A</strain>
    </source>
</reference>
<accession>A0A5E6M8Y9</accession>
<gene>
    <name evidence="2" type="ORF">MAMT_00292</name>
</gene>
<proteinExistence type="predicted"/>
<feature type="compositionally biased region" description="Pro residues" evidence="1">
    <location>
        <begin position="195"/>
        <end position="247"/>
    </location>
</feature>
<dbReference type="EMBL" id="CABFVA020000012">
    <property type="protein sequence ID" value="VVM04777.1"/>
    <property type="molecule type" value="Genomic_DNA"/>
</dbReference>
<evidence type="ECO:0000256" key="1">
    <source>
        <dbReference type="SAM" id="MobiDB-lite"/>
    </source>
</evidence>
<keyword evidence="3" id="KW-1185">Reference proteome</keyword>
<sequence length="282" mass="29723">MPLSGDLSELPFPEILRLLRDRNGKLQITDKATGERFSFSLSAGKLVSASEADGPIPDTLALHSAIQRLSTNERASFVFQEGSAGMGEPLGGLSIPLDQILLSSLAAIRSPERVAAHLPHPGTRFRAAEQTTPWLTEDLLAFWVSAERFLRSGVCASDIVATLGIPLPHVQLELFKLRVLGVIVPLHAPSHTVSPAPPGDAPPLPQLPPSPPAPSAPEPTAAPPPEPVVAPEAALPPIPPSSAPVPSPTALATQVQKTVQPRRGVLARIAAGLRGILEKMYE</sequence>
<organism evidence="2 3">
    <name type="scientific">Methylacidimicrobium tartarophylax</name>
    <dbReference type="NCBI Taxonomy" id="1041768"/>
    <lineage>
        <taxon>Bacteria</taxon>
        <taxon>Pseudomonadati</taxon>
        <taxon>Verrucomicrobiota</taxon>
        <taxon>Methylacidimicrobium</taxon>
    </lineage>
</organism>
<dbReference type="RefSeq" id="WP_142659164.1">
    <property type="nucleotide sequence ID" value="NZ_CABFVA020000012.1"/>
</dbReference>
<dbReference type="AlphaFoldDB" id="A0A5E6M8Y9"/>
<dbReference type="Proteomes" id="UP000334923">
    <property type="component" value="Unassembled WGS sequence"/>
</dbReference>
<evidence type="ECO:0000313" key="2">
    <source>
        <dbReference type="EMBL" id="VVM04777.1"/>
    </source>
</evidence>
<name>A0A5E6M8Y9_9BACT</name>
<feature type="region of interest" description="Disordered" evidence="1">
    <location>
        <begin position="193"/>
        <end position="259"/>
    </location>
</feature>